<feature type="domain" description="Response regulatory" evidence="9">
    <location>
        <begin position="1223"/>
        <end position="1370"/>
    </location>
</feature>
<sequence>MDGRSMPSIPACSPEDMRHGRYSKKRKLYESQREREFYSYLGSILSHLNTEPQLCNLHDPQAAASHRAVSSTDRTLTAFLQLVALRLETRRAMLFFFDADFAYILAESTRSMSLDDSSLHTADDALWLGFAKIPRGYSVCEITADLPSVDHGGNATDADTKQFAHIVNDLTEDTRFCDRAYVKDAHGPQARFYAGVPITSPRGINIGALCVLDDKPRDGLDAGGVNFLRELAATVMGHLELVRTKTDNQRSYEMNTALGAFIEGKSSSQEWWLRTAPHGTDTAGGAEGGAAEPPSSSRDVDEDRVPSAASTDDQPSQPTFRRTKDTMNADNASRRASSERSSFAASTSDDPRPAPNTQDSEIDEDNLGAHIKATVNRAATLLQQAMGADCIVFLDASAGTFGGYVTSDQSLSQTETETEQSVSSGRNEPRTARPHSAAVRTPSPTARHSAVLGSSFAPSIEPDLRQAVHNSKIEERTLRSLLRRYPKGQSWQFNLDGYASDEDAEDEDRDAECSPNSTGESAGSGTDTPARLSGPSRGRATKRARTKMRDGRVIQSMFPGARSLIFLGIWDAQRDRWFGAAFAISYLPMRMFSLRNEMSYLAAFCDVLLAEVARFEAQVSDSSKTNFISSISHELRSPLHGILGSAECLEAQDNSSLTQELLRSITSCGNTLLDVVNDLLFFSRINSGAQHRREKLQQFATRQGRHGSAATASDVPKASLDLATNTMLSISTEDAVDAACLGFEHQGMVPESNGTQTACRALVTLDIDDAYSSDWSFVISSGSWKRVVMNLVQNSLKYAPSGYISVSLRKKFADSQDPSQRSTMIVDDSGVGMSKAFQSQSLFRPFKQENSLVPGTGLGLNLVAQIVKAQGGVVHVRSLKNVGTCVRITMPLDCGSPVALSSPTVAVPRLRTEASMDSEDSTQSMEKSVPSVQSSLPNTALKVVLVGFERADGRPGMDELESQGGERLLKSLTRHCKRLGLAVVTHVDAVSSNDKHIYIVYERELWKNANEHGKPQWQSIICAGEGTSQGPCVVISNTQALALALRTSQQATWLRSDTQFISLPVGPRKMANAIGTCRALLRDEIDVAPAEAAYPSPAKADVADSHTESRSDANGQTNTRPALAENAPFFDTRAIHQTSTAAPSASLPIRQPVDHSDTGVLDEQQVHWAGSGHHHNTTEHAKRERRTSSGSSRSHLVPAAVTEAPIKGAASPPEFPKKTPRISLLLVDDNPINLRLLVVYAKKAGYEYMVAHNGREAVEAYKQSARQQPESSQDLALQASRASDSSEACIAKPDVILLDINMPIMDGFEAAREIRRFEKQSPGIKSATIIAVTGLGDTAAENRAMASGMDLFLTKPLRFKELGGILGKIERGLT</sequence>
<dbReference type="Pfam" id="PF00512">
    <property type="entry name" value="HisKA"/>
    <property type="match status" value="1"/>
</dbReference>
<keyword evidence="4" id="KW-0808">Transferase</keyword>
<dbReference type="Gene3D" id="3.40.50.2300">
    <property type="match status" value="1"/>
</dbReference>
<reference evidence="10" key="1">
    <citation type="submission" date="2023-08" db="EMBL/GenBank/DDBJ databases">
        <title>Black Yeasts Isolated from many extreme environments.</title>
        <authorList>
            <person name="Coleine C."/>
            <person name="Stajich J.E."/>
            <person name="Selbmann L."/>
        </authorList>
    </citation>
    <scope>NUCLEOTIDE SEQUENCE</scope>
    <source>
        <strain evidence="10">CCFEE 5401</strain>
    </source>
</reference>
<evidence type="ECO:0000256" key="2">
    <source>
        <dbReference type="ARBA" id="ARBA00012438"/>
    </source>
</evidence>
<feature type="compositionally biased region" description="Polar residues" evidence="7">
    <location>
        <begin position="514"/>
        <end position="527"/>
    </location>
</feature>
<dbReference type="Pfam" id="PF02518">
    <property type="entry name" value="HATPase_c"/>
    <property type="match status" value="1"/>
</dbReference>
<feature type="region of interest" description="Disordered" evidence="7">
    <location>
        <begin position="1092"/>
        <end position="1121"/>
    </location>
</feature>
<feature type="compositionally biased region" description="Basic and acidic residues" evidence="7">
    <location>
        <begin position="1101"/>
        <end position="1111"/>
    </location>
</feature>
<dbReference type="CDD" id="cd00082">
    <property type="entry name" value="HisKA"/>
    <property type="match status" value="1"/>
</dbReference>
<dbReference type="SUPFAM" id="SSF55874">
    <property type="entry name" value="ATPase domain of HSP90 chaperone/DNA topoisomerase II/histidine kinase"/>
    <property type="match status" value="1"/>
</dbReference>
<dbReference type="PROSITE" id="PS50110">
    <property type="entry name" value="RESPONSE_REGULATORY"/>
    <property type="match status" value="1"/>
</dbReference>
<dbReference type="InterPro" id="IPR029016">
    <property type="entry name" value="GAF-like_dom_sf"/>
</dbReference>
<evidence type="ECO:0000256" key="5">
    <source>
        <dbReference type="ARBA" id="ARBA00022777"/>
    </source>
</evidence>
<dbReference type="GO" id="GO:0009927">
    <property type="term" value="F:histidine phosphotransfer kinase activity"/>
    <property type="evidence" value="ECO:0007669"/>
    <property type="project" value="TreeGrafter"/>
</dbReference>
<feature type="compositionally biased region" description="Acidic residues" evidence="7">
    <location>
        <begin position="500"/>
        <end position="510"/>
    </location>
</feature>
<feature type="modified residue" description="4-aspartylphosphate" evidence="6">
    <location>
        <position position="1299"/>
    </location>
</feature>
<dbReference type="PANTHER" id="PTHR43047">
    <property type="entry name" value="TWO-COMPONENT HISTIDINE PROTEIN KINASE"/>
    <property type="match status" value="1"/>
</dbReference>
<dbReference type="Gene3D" id="1.10.287.130">
    <property type="match status" value="1"/>
</dbReference>
<dbReference type="InterPro" id="IPR011006">
    <property type="entry name" value="CheY-like_superfamily"/>
</dbReference>
<dbReference type="SUPFAM" id="SSF55781">
    <property type="entry name" value="GAF domain-like"/>
    <property type="match status" value="1"/>
</dbReference>
<dbReference type="EMBL" id="JAVRRL010000044">
    <property type="protein sequence ID" value="KAK5110927.1"/>
    <property type="molecule type" value="Genomic_DNA"/>
</dbReference>
<comment type="caution">
    <text evidence="10">The sequence shown here is derived from an EMBL/GenBank/DDBJ whole genome shotgun (WGS) entry which is preliminary data.</text>
</comment>
<dbReference type="SUPFAM" id="SSF52172">
    <property type="entry name" value="CheY-like"/>
    <property type="match status" value="1"/>
</dbReference>
<dbReference type="SMART" id="SM00448">
    <property type="entry name" value="REC"/>
    <property type="match status" value="1"/>
</dbReference>
<dbReference type="InterPro" id="IPR004358">
    <property type="entry name" value="Sig_transdc_His_kin-like_C"/>
</dbReference>
<dbReference type="PRINTS" id="PR00344">
    <property type="entry name" value="BCTRLSENSOR"/>
</dbReference>
<feature type="region of interest" description="Disordered" evidence="7">
    <location>
        <begin position="500"/>
        <end position="546"/>
    </location>
</feature>
<feature type="region of interest" description="Disordered" evidence="7">
    <location>
        <begin position="1"/>
        <end position="26"/>
    </location>
</feature>
<proteinExistence type="predicted"/>
<comment type="catalytic activity">
    <reaction evidence="1">
        <text>ATP + protein L-histidine = ADP + protein N-phospho-L-histidine.</text>
        <dbReference type="EC" id="2.7.13.3"/>
    </reaction>
</comment>
<feature type="domain" description="Histidine kinase" evidence="8">
    <location>
        <begin position="630"/>
        <end position="894"/>
    </location>
</feature>
<dbReference type="InterPro" id="IPR036890">
    <property type="entry name" value="HATPase_C_sf"/>
</dbReference>
<accession>A0AAN7YQT5</accession>
<dbReference type="InterPro" id="IPR003594">
    <property type="entry name" value="HATPase_dom"/>
</dbReference>
<dbReference type="CDD" id="cd17546">
    <property type="entry name" value="REC_hyHK_CKI1_RcsC-like"/>
    <property type="match status" value="1"/>
</dbReference>
<dbReference type="Proteomes" id="UP001310890">
    <property type="component" value="Unassembled WGS sequence"/>
</dbReference>
<dbReference type="InterPro" id="IPR005467">
    <property type="entry name" value="His_kinase_dom"/>
</dbReference>
<evidence type="ECO:0000259" key="9">
    <source>
        <dbReference type="PROSITE" id="PS50110"/>
    </source>
</evidence>
<dbReference type="SMART" id="SM00387">
    <property type="entry name" value="HATPase_c"/>
    <property type="match status" value="1"/>
</dbReference>
<evidence type="ECO:0000256" key="1">
    <source>
        <dbReference type="ARBA" id="ARBA00000085"/>
    </source>
</evidence>
<feature type="compositionally biased region" description="Polar residues" evidence="7">
    <location>
        <begin position="308"/>
        <end position="321"/>
    </location>
</feature>
<dbReference type="Pfam" id="PF00072">
    <property type="entry name" value="Response_reg"/>
    <property type="match status" value="1"/>
</dbReference>
<dbReference type="GO" id="GO:0000155">
    <property type="term" value="F:phosphorelay sensor kinase activity"/>
    <property type="evidence" value="ECO:0007669"/>
    <property type="project" value="InterPro"/>
</dbReference>
<dbReference type="SMART" id="SM00388">
    <property type="entry name" value="HisKA"/>
    <property type="match status" value="1"/>
</dbReference>
<dbReference type="GO" id="GO:0005886">
    <property type="term" value="C:plasma membrane"/>
    <property type="evidence" value="ECO:0007669"/>
    <property type="project" value="TreeGrafter"/>
</dbReference>
<dbReference type="Gene3D" id="3.30.450.40">
    <property type="match status" value="1"/>
</dbReference>
<evidence type="ECO:0000256" key="6">
    <source>
        <dbReference type="PROSITE-ProRule" id="PRU00169"/>
    </source>
</evidence>
<feature type="region of interest" description="Disordered" evidence="7">
    <location>
        <begin position="276"/>
        <end position="364"/>
    </location>
</feature>
<feature type="compositionally biased region" description="Basic and acidic residues" evidence="7">
    <location>
        <begin position="322"/>
        <end position="338"/>
    </location>
</feature>
<evidence type="ECO:0000313" key="11">
    <source>
        <dbReference type="Proteomes" id="UP001310890"/>
    </source>
</evidence>
<keyword evidence="3 6" id="KW-0597">Phosphoprotein</keyword>
<feature type="compositionally biased region" description="Polar residues" evidence="7">
    <location>
        <begin position="406"/>
        <end position="426"/>
    </location>
</feature>
<evidence type="ECO:0000256" key="7">
    <source>
        <dbReference type="SAM" id="MobiDB-lite"/>
    </source>
</evidence>
<dbReference type="SUPFAM" id="SSF47384">
    <property type="entry name" value="Homodimeric domain of signal transducing histidine kinase"/>
    <property type="match status" value="1"/>
</dbReference>
<organism evidence="10 11">
    <name type="scientific">Meristemomyces frigidus</name>
    <dbReference type="NCBI Taxonomy" id="1508187"/>
    <lineage>
        <taxon>Eukaryota</taxon>
        <taxon>Fungi</taxon>
        <taxon>Dikarya</taxon>
        <taxon>Ascomycota</taxon>
        <taxon>Pezizomycotina</taxon>
        <taxon>Dothideomycetes</taxon>
        <taxon>Dothideomycetidae</taxon>
        <taxon>Mycosphaerellales</taxon>
        <taxon>Teratosphaeriaceae</taxon>
        <taxon>Meristemomyces</taxon>
    </lineage>
</organism>
<feature type="region of interest" description="Disordered" evidence="7">
    <location>
        <begin position="405"/>
        <end position="449"/>
    </location>
</feature>
<dbReference type="Gene3D" id="3.30.565.10">
    <property type="entry name" value="Histidine kinase-like ATPase, C-terminal domain"/>
    <property type="match status" value="1"/>
</dbReference>
<gene>
    <name evidence="10" type="ORF">LTR62_005465</name>
</gene>
<evidence type="ECO:0000313" key="10">
    <source>
        <dbReference type="EMBL" id="KAK5110927.1"/>
    </source>
</evidence>
<dbReference type="EC" id="2.7.13.3" evidence="2"/>
<dbReference type="PANTHER" id="PTHR43047:SF72">
    <property type="entry name" value="OSMOSENSING HISTIDINE PROTEIN KINASE SLN1"/>
    <property type="match status" value="1"/>
</dbReference>
<evidence type="ECO:0000256" key="3">
    <source>
        <dbReference type="ARBA" id="ARBA00022553"/>
    </source>
</evidence>
<feature type="region of interest" description="Disordered" evidence="7">
    <location>
        <begin position="1169"/>
        <end position="1217"/>
    </location>
</feature>
<evidence type="ECO:0000256" key="4">
    <source>
        <dbReference type="ARBA" id="ARBA00022679"/>
    </source>
</evidence>
<dbReference type="InterPro" id="IPR003661">
    <property type="entry name" value="HisK_dim/P_dom"/>
</dbReference>
<dbReference type="InterPro" id="IPR001789">
    <property type="entry name" value="Sig_transdc_resp-reg_receiver"/>
</dbReference>
<feature type="compositionally biased region" description="Low complexity" evidence="7">
    <location>
        <begin position="339"/>
        <end position="348"/>
    </location>
</feature>
<dbReference type="PROSITE" id="PS50109">
    <property type="entry name" value="HIS_KIN"/>
    <property type="match status" value="1"/>
</dbReference>
<evidence type="ECO:0000259" key="8">
    <source>
        <dbReference type="PROSITE" id="PS50109"/>
    </source>
</evidence>
<dbReference type="InterPro" id="IPR036097">
    <property type="entry name" value="HisK_dim/P_sf"/>
</dbReference>
<keyword evidence="5" id="KW-0418">Kinase</keyword>
<name>A0AAN7YQT5_9PEZI</name>
<dbReference type="FunFam" id="3.30.450.40:FF:000083">
    <property type="entry name" value="Sensor histidine kinase/response regulator, putative (AFU_orthologue AFUA_4G00660)"/>
    <property type="match status" value="1"/>
</dbReference>
<protein>
    <recommendedName>
        <fullName evidence="2">histidine kinase</fullName>
        <ecNumber evidence="2">2.7.13.3</ecNumber>
    </recommendedName>
</protein>